<keyword evidence="10" id="KW-1185">Reference proteome</keyword>
<evidence type="ECO:0000256" key="3">
    <source>
        <dbReference type="ARBA" id="ARBA00012721"/>
    </source>
</evidence>
<evidence type="ECO:0000256" key="6">
    <source>
        <dbReference type="ARBA" id="ARBA00022801"/>
    </source>
</evidence>
<comment type="pathway">
    <text evidence="2">Amino-acid biosynthesis; L-histidine biosynthesis; L-histidine from 5-phospho-alpha-D-ribose 1-diphosphate: step 3/9.</text>
</comment>
<keyword evidence="5" id="KW-0028">Amino-acid biosynthesis</keyword>
<accession>A0ABS7DHB3</accession>
<evidence type="ECO:0000313" key="10">
    <source>
        <dbReference type="Proteomes" id="UP000731465"/>
    </source>
</evidence>
<dbReference type="PANTHER" id="PTHR42945">
    <property type="entry name" value="HISTIDINE BIOSYNTHESIS BIFUNCTIONAL PROTEIN"/>
    <property type="match status" value="1"/>
</dbReference>
<protein>
    <recommendedName>
        <fullName evidence="3">phosphoribosyl-AMP cyclohydrolase</fullName>
        <ecNumber evidence="3">3.5.4.19</ecNumber>
    </recommendedName>
</protein>
<evidence type="ECO:0000256" key="1">
    <source>
        <dbReference type="ARBA" id="ARBA00000024"/>
    </source>
</evidence>
<evidence type="ECO:0000256" key="4">
    <source>
        <dbReference type="ARBA" id="ARBA00022490"/>
    </source>
</evidence>
<dbReference type="NCBIfam" id="NF000768">
    <property type="entry name" value="PRK00051.1"/>
    <property type="match status" value="1"/>
</dbReference>
<name>A0ABS7DHB3_9GAMM</name>
<evidence type="ECO:0000313" key="9">
    <source>
        <dbReference type="EMBL" id="MBW7570690.1"/>
    </source>
</evidence>
<evidence type="ECO:0000256" key="5">
    <source>
        <dbReference type="ARBA" id="ARBA00022605"/>
    </source>
</evidence>
<dbReference type="InterPro" id="IPR038019">
    <property type="entry name" value="PRib_AMP_CycHydrolase_sf"/>
</dbReference>
<keyword evidence="4" id="KW-0963">Cytoplasm</keyword>
<evidence type="ECO:0000256" key="2">
    <source>
        <dbReference type="ARBA" id="ARBA00005169"/>
    </source>
</evidence>
<dbReference type="PANTHER" id="PTHR42945:SF9">
    <property type="entry name" value="HISTIDINE BIOSYNTHESIS BIFUNCTIONAL PROTEIN HISIE"/>
    <property type="match status" value="1"/>
</dbReference>
<organism evidence="9 10">
    <name type="scientific">Succinivibrio faecicola</name>
    <dbReference type="NCBI Taxonomy" id="2820300"/>
    <lineage>
        <taxon>Bacteria</taxon>
        <taxon>Pseudomonadati</taxon>
        <taxon>Pseudomonadota</taxon>
        <taxon>Gammaproteobacteria</taxon>
        <taxon>Aeromonadales</taxon>
        <taxon>Succinivibrionaceae</taxon>
        <taxon>Succinivibrio</taxon>
    </lineage>
</organism>
<dbReference type="SUPFAM" id="SSF141734">
    <property type="entry name" value="HisI-like"/>
    <property type="match status" value="1"/>
</dbReference>
<proteinExistence type="predicted"/>
<reference evidence="9 10" key="1">
    <citation type="submission" date="2021-03" db="EMBL/GenBank/DDBJ databases">
        <title>Succinivibrio sp. nov. isolated from feces of cow.</title>
        <authorList>
            <person name="Choi J.-Y."/>
        </authorList>
    </citation>
    <scope>NUCLEOTIDE SEQUENCE [LARGE SCALE GENOMIC DNA]</scope>
    <source>
        <strain evidence="9 10">AGMB01872</strain>
    </source>
</reference>
<dbReference type="InterPro" id="IPR002496">
    <property type="entry name" value="PRib_AMP_CycHydrolase_dom"/>
</dbReference>
<dbReference type="EMBL" id="JAGFNY010000026">
    <property type="protein sequence ID" value="MBW7570690.1"/>
    <property type="molecule type" value="Genomic_DNA"/>
</dbReference>
<dbReference type="Pfam" id="PF01502">
    <property type="entry name" value="PRA-CH"/>
    <property type="match status" value="1"/>
</dbReference>
<dbReference type="GO" id="GO:0004635">
    <property type="term" value="F:phosphoribosyl-AMP cyclohydrolase activity"/>
    <property type="evidence" value="ECO:0007669"/>
    <property type="project" value="UniProtKB-EC"/>
</dbReference>
<comment type="catalytic activity">
    <reaction evidence="1">
        <text>1-(5-phospho-beta-D-ribosyl)-5'-AMP + H2O = 1-(5-phospho-beta-D-ribosyl)-5-[(5-phospho-beta-D-ribosylamino)methylideneamino]imidazole-4-carboxamide</text>
        <dbReference type="Rhea" id="RHEA:20049"/>
        <dbReference type="ChEBI" id="CHEBI:15377"/>
        <dbReference type="ChEBI" id="CHEBI:58435"/>
        <dbReference type="ChEBI" id="CHEBI:59457"/>
        <dbReference type="EC" id="3.5.4.19"/>
    </reaction>
</comment>
<dbReference type="Gene3D" id="3.10.20.810">
    <property type="entry name" value="Phosphoribosyl-AMP cyclohydrolase"/>
    <property type="match status" value="1"/>
</dbReference>
<evidence type="ECO:0000259" key="8">
    <source>
        <dbReference type="Pfam" id="PF01502"/>
    </source>
</evidence>
<gene>
    <name evidence="9" type="primary">hisI</name>
    <name evidence="9" type="ORF">J5V48_07275</name>
</gene>
<dbReference type="EC" id="3.5.4.19" evidence="3"/>
<comment type="caution">
    <text evidence="9">The sequence shown here is derived from an EMBL/GenBank/DDBJ whole genome shotgun (WGS) entry which is preliminary data.</text>
</comment>
<keyword evidence="7" id="KW-0368">Histidine biosynthesis</keyword>
<dbReference type="Proteomes" id="UP000731465">
    <property type="component" value="Unassembled WGS sequence"/>
</dbReference>
<feature type="domain" description="Phosphoribosyl-AMP cyclohydrolase" evidence="8">
    <location>
        <begin position="43"/>
        <end position="115"/>
    </location>
</feature>
<evidence type="ECO:0000256" key="7">
    <source>
        <dbReference type="ARBA" id="ARBA00023102"/>
    </source>
</evidence>
<sequence>MREYVFVIRYFHGFESIDELDFAKNNGLIPAIVQDCQTGQVLMMGYMNKESIQKTIDTHMVTFFSRDRQKLWTKGEESGNFLHMRAITTDCDKDTLLVLARPDGPTCHKGTTSCFDASPLPDATNRYISGHPLESYNFVK</sequence>
<keyword evidence="6 9" id="KW-0378">Hydrolase</keyword>